<dbReference type="Gene3D" id="3.40.190.10">
    <property type="entry name" value="Periplasmic binding protein-like II"/>
    <property type="match status" value="2"/>
</dbReference>
<feature type="domain" description="HTH lysR-type" evidence="6">
    <location>
        <begin position="1"/>
        <end position="58"/>
    </location>
</feature>
<keyword evidence="2" id="KW-0805">Transcription regulation</keyword>
<keyword evidence="3" id="KW-0238">DNA-binding</keyword>
<keyword evidence="8" id="KW-1185">Reference proteome</keyword>
<dbReference type="PANTHER" id="PTHR30346">
    <property type="entry name" value="TRANSCRIPTIONAL DUAL REGULATOR HCAR-RELATED"/>
    <property type="match status" value="1"/>
</dbReference>
<dbReference type="PANTHER" id="PTHR30346:SF28">
    <property type="entry name" value="HTH-TYPE TRANSCRIPTIONAL REGULATOR CYNR"/>
    <property type="match status" value="1"/>
</dbReference>
<evidence type="ECO:0000259" key="6">
    <source>
        <dbReference type="PROSITE" id="PS50931"/>
    </source>
</evidence>
<keyword evidence="4" id="KW-0804">Transcription</keyword>
<dbReference type="RefSeq" id="WP_408158449.1">
    <property type="nucleotide sequence ID" value="NZ_JAQQFM010000005.1"/>
</dbReference>
<organism evidence="7 8">
    <name type="scientific">Herbaspirillum lusitanum</name>
    <dbReference type="NCBI Taxonomy" id="213312"/>
    <lineage>
        <taxon>Bacteria</taxon>
        <taxon>Pseudomonadati</taxon>
        <taxon>Pseudomonadota</taxon>
        <taxon>Betaproteobacteria</taxon>
        <taxon>Burkholderiales</taxon>
        <taxon>Oxalobacteraceae</taxon>
        <taxon>Herbaspirillum</taxon>
    </lineage>
</organism>
<dbReference type="InterPro" id="IPR000847">
    <property type="entry name" value="LysR_HTH_N"/>
</dbReference>
<evidence type="ECO:0000256" key="4">
    <source>
        <dbReference type="ARBA" id="ARBA00023163"/>
    </source>
</evidence>
<feature type="coiled-coil region" evidence="5">
    <location>
        <begin position="65"/>
        <end position="92"/>
    </location>
</feature>
<evidence type="ECO:0000256" key="2">
    <source>
        <dbReference type="ARBA" id="ARBA00023015"/>
    </source>
</evidence>
<comment type="caution">
    <text evidence="7">The sequence shown here is derived from an EMBL/GenBank/DDBJ whole genome shotgun (WGS) entry which is preliminary data.</text>
</comment>
<dbReference type="EMBL" id="JAQQFM010000005">
    <property type="protein sequence ID" value="MFL9925274.1"/>
    <property type="molecule type" value="Genomic_DNA"/>
</dbReference>
<comment type="similarity">
    <text evidence="1">Belongs to the LysR transcriptional regulatory family.</text>
</comment>
<accession>A0ABW9AAL6</accession>
<dbReference type="Pfam" id="PF00126">
    <property type="entry name" value="HTH_1"/>
    <property type="match status" value="1"/>
</dbReference>
<evidence type="ECO:0000313" key="8">
    <source>
        <dbReference type="Proteomes" id="UP001629246"/>
    </source>
</evidence>
<evidence type="ECO:0000256" key="5">
    <source>
        <dbReference type="SAM" id="Coils"/>
    </source>
</evidence>
<dbReference type="Pfam" id="PF03466">
    <property type="entry name" value="LysR_substrate"/>
    <property type="match status" value="1"/>
</dbReference>
<dbReference type="InterPro" id="IPR036388">
    <property type="entry name" value="WH-like_DNA-bd_sf"/>
</dbReference>
<protein>
    <submittedName>
        <fullName evidence="7">LysR family transcriptional regulator</fullName>
    </submittedName>
</protein>
<dbReference type="SUPFAM" id="SSF53850">
    <property type="entry name" value="Periplasmic binding protein-like II"/>
    <property type="match status" value="1"/>
</dbReference>
<evidence type="ECO:0000256" key="1">
    <source>
        <dbReference type="ARBA" id="ARBA00009437"/>
    </source>
</evidence>
<dbReference type="CDD" id="cd08414">
    <property type="entry name" value="PBP2_LTTR_aromatics_like"/>
    <property type="match status" value="1"/>
</dbReference>
<evidence type="ECO:0000256" key="3">
    <source>
        <dbReference type="ARBA" id="ARBA00023125"/>
    </source>
</evidence>
<dbReference type="SUPFAM" id="SSF46785">
    <property type="entry name" value="Winged helix' DNA-binding domain"/>
    <property type="match status" value="1"/>
</dbReference>
<dbReference type="PROSITE" id="PS50931">
    <property type="entry name" value="HTH_LYSR"/>
    <property type="match status" value="1"/>
</dbReference>
<name>A0ABW9AAL6_9BURK</name>
<proteinExistence type="inferred from homology"/>
<keyword evidence="5" id="KW-0175">Coiled coil</keyword>
<dbReference type="PRINTS" id="PR00039">
    <property type="entry name" value="HTHLYSR"/>
</dbReference>
<sequence length="300" mass="33409">MEIRHLRYFLAVAENGSVAQAARKLNIVQPALSRQIHDLENELGTPLFERSVKGVLLTVAGKQFMRDTQKLLAELEAAKERALRAASGLEGSLRIGISHNHTWHPLILRRLRRFRDAYPDVALMLEPSLSTQQLTHIREGRIDGGLIALRDQDDKELSGVKVLSSGLLLAVPAHSKYAKKPPARLRDLKDEPCVWFPRERSPVYHDYLIHQCQRAGLSPKLILSGSDVATNLGMVAAGMGYSIVSEVSKYNSPKEVVLHHHPDLPDLHDVEFVTRSDADSPALRAFAKVMSTPHPRDGKT</sequence>
<dbReference type="Gene3D" id="1.10.10.10">
    <property type="entry name" value="Winged helix-like DNA-binding domain superfamily/Winged helix DNA-binding domain"/>
    <property type="match status" value="1"/>
</dbReference>
<dbReference type="InterPro" id="IPR005119">
    <property type="entry name" value="LysR_subst-bd"/>
</dbReference>
<dbReference type="Proteomes" id="UP001629246">
    <property type="component" value="Unassembled WGS sequence"/>
</dbReference>
<reference evidence="7 8" key="1">
    <citation type="journal article" date="2024" name="Chem. Sci.">
        <title>Discovery of megapolipeptins by genome mining of a Burkholderiales bacteria collection.</title>
        <authorList>
            <person name="Paulo B.S."/>
            <person name="Recchia M.J.J."/>
            <person name="Lee S."/>
            <person name="Fergusson C.H."/>
            <person name="Romanowski S.B."/>
            <person name="Hernandez A."/>
            <person name="Krull N."/>
            <person name="Liu D.Y."/>
            <person name="Cavanagh H."/>
            <person name="Bos A."/>
            <person name="Gray C.A."/>
            <person name="Murphy B.T."/>
            <person name="Linington R.G."/>
            <person name="Eustaquio A.S."/>
        </authorList>
    </citation>
    <scope>NUCLEOTIDE SEQUENCE [LARGE SCALE GENOMIC DNA]</scope>
    <source>
        <strain evidence="7 8">RL21-008-BIB-A</strain>
    </source>
</reference>
<gene>
    <name evidence="7" type="ORF">PQR62_13440</name>
</gene>
<dbReference type="InterPro" id="IPR036390">
    <property type="entry name" value="WH_DNA-bd_sf"/>
</dbReference>
<evidence type="ECO:0000313" key="7">
    <source>
        <dbReference type="EMBL" id="MFL9925274.1"/>
    </source>
</evidence>